<dbReference type="InterPro" id="IPR011050">
    <property type="entry name" value="Pectin_lyase_fold/virulence"/>
</dbReference>
<keyword evidence="3" id="KW-0964">Secreted</keyword>
<dbReference type="InterPro" id="IPR052052">
    <property type="entry name" value="Polysaccharide_Lyase_9"/>
</dbReference>
<evidence type="ECO:0000256" key="1">
    <source>
        <dbReference type="ARBA" id="ARBA00001913"/>
    </source>
</evidence>
<keyword evidence="4" id="KW-0479">Metal-binding</keyword>
<dbReference type="SUPFAM" id="SSF51126">
    <property type="entry name" value="Pectin lyase-like"/>
    <property type="match status" value="1"/>
</dbReference>
<dbReference type="GO" id="GO:0005576">
    <property type="term" value="C:extracellular region"/>
    <property type="evidence" value="ECO:0007669"/>
    <property type="project" value="UniProtKB-SubCell"/>
</dbReference>
<organism evidence="10 11">
    <name type="scientific">Gelidibacter sediminis</name>
    <dbReference type="NCBI Taxonomy" id="1608710"/>
    <lineage>
        <taxon>Bacteria</taxon>
        <taxon>Pseudomonadati</taxon>
        <taxon>Bacteroidota</taxon>
        <taxon>Flavobacteriia</taxon>
        <taxon>Flavobacteriales</taxon>
        <taxon>Flavobacteriaceae</taxon>
        <taxon>Gelidibacter</taxon>
    </lineage>
</organism>
<evidence type="ECO:0000256" key="4">
    <source>
        <dbReference type="ARBA" id="ARBA00022723"/>
    </source>
</evidence>
<evidence type="ECO:0000256" key="2">
    <source>
        <dbReference type="ARBA" id="ARBA00004613"/>
    </source>
</evidence>
<feature type="chain" id="PRO_5020226783" description="Parallel beta helix pectate lyase-like protein" evidence="9">
    <location>
        <begin position="20"/>
        <end position="530"/>
    </location>
</feature>
<dbReference type="AlphaFoldDB" id="A0A4R7PZ23"/>
<dbReference type="PANTHER" id="PTHR40088:SF1">
    <property type="entry name" value="PECTATE LYASE PEL9"/>
    <property type="match status" value="1"/>
</dbReference>
<evidence type="ECO:0000256" key="7">
    <source>
        <dbReference type="ARBA" id="ARBA00023239"/>
    </source>
</evidence>
<comment type="caution">
    <text evidence="10">The sequence shown here is derived from an EMBL/GenBank/DDBJ whole genome shotgun (WGS) entry which is preliminary data.</text>
</comment>
<proteinExistence type="inferred from homology"/>
<feature type="signal peptide" evidence="9">
    <location>
        <begin position="1"/>
        <end position="19"/>
    </location>
</feature>
<comment type="subcellular location">
    <subcellularLocation>
        <location evidence="2">Secreted</location>
    </subcellularLocation>
</comment>
<gene>
    <name evidence="10" type="ORF">BXY82_1545</name>
</gene>
<evidence type="ECO:0000256" key="8">
    <source>
        <dbReference type="ARBA" id="ARBA00038263"/>
    </source>
</evidence>
<evidence type="ECO:0000313" key="11">
    <source>
        <dbReference type="Proteomes" id="UP000294689"/>
    </source>
</evidence>
<accession>A0A4R7PZ23</accession>
<keyword evidence="5 9" id="KW-0732">Signal</keyword>
<dbReference type="Gene3D" id="2.160.20.10">
    <property type="entry name" value="Single-stranded right-handed beta-helix, Pectin lyase-like"/>
    <property type="match status" value="1"/>
</dbReference>
<dbReference type="RefSeq" id="WP_133757595.1">
    <property type="nucleotide sequence ID" value="NZ_SOBW01000008.1"/>
</dbReference>
<dbReference type="PANTHER" id="PTHR40088">
    <property type="entry name" value="PECTATE LYASE (EUROFUNG)"/>
    <property type="match status" value="1"/>
</dbReference>
<evidence type="ECO:0000256" key="3">
    <source>
        <dbReference type="ARBA" id="ARBA00022525"/>
    </source>
</evidence>
<dbReference type="EMBL" id="SOBW01000008">
    <property type="protein sequence ID" value="TDU39519.1"/>
    <property type="molecule type" value="Genomic_DNA"/>
</dbReference>
<reference evidence="10 11" key="1">
    <citation type="submission" date="2019-03" db="EMBL/GenBank/DDBJ databases">
        <title>Genomic Encyclopedia of Archaeal and Bacterial Type Strains, Phase II (KMG-II): from individual species to whole genera.</title>
        <authorList>
            <person name="Goeker M."/>
        </authorList>
    </citation>
    <scope>NUCLEOTIDE SEQUENCE [LARGE SCALE GENOMIC DNA]</scope>
    <source>
        <strain evidence="10 11">DSM 28135</strain>
    </source>
</reference>
<keyword evidence="7" id="KW-0456">Lyase</keyword>
<keyword evidence="6" id="KW-0106">Calcium</keyword>
<evidence type="ECO:0000256" key="9">
    <source>
        <dbReference type="SAM" id="SignalP"/>
    </source>
</evidence>
<name>A0A4R7PZ23_9FLAO</name>
<protein>
    <recommendedName>
        <fullName evidence="12">Parallel beta helix pectate lyase-like protein</fullName>
    </recommendedName>
</protein>
<evidence type="ECO:0008006" key="12">
    <source>
        <dbReference type="Google" id="ProtNLM"/>
    </source>
</evidence>
<dbReference type="Proteomes" id="UP000294689">
    <property type="component" value="Unassembled WGS sequence"/>
</dbReference>
<dbReference type="InterPro" id="IPR012334">
    <property type="entry name" value="Pectin_lyas_fold"/>
</dbReference>
<comment type="similarity">
    <text evidence="8">Belongs to the polysaccharide lyase 9 family.</text>
</comment>
<evidence type="ECO:0000256" key="6">
    <source>
        <dbReference type="ARBA" id="ARBA00022837"/>
    </source>
</evidence>
<dbReference type="GO" id="GO:0016837">
    <property type="term" value="F:carbon-oxygen lyase activity, acting on polysaccharides"/>
    <property type="evidence" value="ECO:0007669"/>
    <property type="project" value="TreeGrafter"/>
</dbReference>
<sequence length="530" mass="59835">MRTLYVLLFGLLFSFCATAQQEFHVFPDGKSSGDGSLSMPWDLQTALSQKSEVVNGGDTIWLHEGIYTGRFVSTIKSTKPNQYITVMPYNGERVVLNGNVESTSNGVLQVKGGQVVFRDFEITWLGEFSRDERDADFQACEGISHTTGENCKFINLKIYNNPGLGFGSWKHTAGTIIEDCFIYFNGYVAKTGKGAGEGMYVQNQSDQTRIIRNNIIYNNYYKGIEVWSAGKRKDFEFVKNITLINNIIFNSGAISGNSRDNLIIATDDRNGINIAKNIKVLDNVFYHNTDFVNNEINGDAASLTLGFRSSAPIEDVLVQNNVIIGRNNALRLLHVKSLTFKNNIVYSGYVALNKEEMAYTSNWNFDNNRFYTKKSKAFRIDNNTLYTLQEWQAGQKLDKNSQWEHNSKFDLEPVLAVTPSADRKNRFTVVLFDKQAKNVAVDFSKYNVDKKKAYKIYDAENRSKIIASGTINPNQIIEFPMDLTAYESPLNATAQKTSANFGVFIVEFQNEESNEATKPLLERLLDWIGI</sequence>
<keyword evidence="11" id="KW-1185">Reference proteome</keyword>
<dbReference type="GO" id="GO:0046872">
    <property type="term" value="F:metal ion binding"/>
    <property type="evidence" value="ECO:0007669"/>
    <property type="project" value="UniProtKB-KW"/>
</dbReference>
<comment type="cofactor">
    <cofactor evidence="1">
        <name>Ca(2+)</name>
        <dbReference type="ChEBI" id="CHEBI:29108"/>
    </cofactor>
</comment>
<evidence type="ECO:0000256" key="5">
    <source>
        <dbReference type="ARBA" id="ARBA00022729"/>
    </source>
</evidence>
<evidence type="ECO:0000313" key="10">
    <source>
        <dbReference type="EMBL" id="TDU39519.1"/>
    </source>
</evidence>
<dbReference type="OrthoDB" id="1398789at2"/>